<accession>A0ACC0Q1N0</accession>
<dbReference type="Proteomes" id="UP001062846">
    <property type="component" value="Chromosome 1"/>
</dbReference>
<reference evidence="1" key="1">
    <citation type="submission" date="2022-02" db="EMBL/GenBank/DDBJ databases">
        <title>Plant Genome Project.</title>
        <authorList>
            <person name="Zhang R.-G."/>
        </authorList>
    </citation>
    <scope>NUCLEOTIDE SEQUENCE</scope>
    <source>
        <strain evidence="1">AT1</strain>
    </source>
</reference>
<keyword evidence="2" id="KW-1185">Reference proteome</keyword>
<protein>
    <submittedName>
        <fullName evidence="1">Uncharacterized protein</fullName>
    </submittedName>
</protein>
<comment type="caution">
    <text evidence="1">The sequence shown here is derived from an EMBL/GenBank/DDBJ whole genome shotgun (WGS) entry which is preliminary data.</text>
</comment>
<sequence length="52" mass="5756">MSFTGLNKRQGIGAFNARNLSNRTIPNENTVESHGLGYQPEDLALKPLKDLK</sequence>
<dbReference type="EMBL" id="CM046388">
    <property type="protein sequence ID" value="KAI8570883.1"/>
    <property type="molecule type" value="Genomic_DNA"/>
</dbReference>
<evidence type="ECO:0000313" key="1">
    <source>
        <dbReference type="EMBL" id="KAI8570883.1"/>
    </source>
</evidence>
<evidence type="ECO:0000313" key="2">
    <source>
        <dbReference type="Proteomes" id="UP001062846"/>
    </source>
</evidence>
<organism evidence="1 2">
    <name type="scientific">Rhododendron molle</name>
    <name type="common">Chinese azalea</name>
    <name type="synonym">Azalea mollis</name>
    <dbReference type="NCBI Taxonomy" id="49168"/>
    <lineage>
        <taxon>Eukaryota</taxon>
        <taxon>Viridiplantae</taxon>
        <taxon>Streptophyta</taxon>
        <taxon>Embryophyta</taxon>
        <taxon>Tracheophyta</taxon>
        <taxon>Spermatophyta</taxon>
        <taxon>Magnoliopsida</taxon>
        <taxon>eudicotyledons</taxon>
        <taxon>Gunneridae</taxon>
        <taxon>Pentapetalae</taxon>
        <taxon>asterids</taxon>
        <taxon>Ericales</taxon>
        <taxon>Ericaceae</taxon>
        <taxon>Ericoideae</taxon>
        <taxon>Rhodoreae</taxon>
        <taxon>Rhododendron</taxon>
    </lineage>
</organism>
<name>A0ACC0Q1N0_RHOML</name>
<proteinExistence type="predicted"/>
<gene>
    <name evidence="1" type="ORF">RHMOL_Rhmol01G0073400</name>
</gene>